<dbReference type="EMBL" id="FYEK01000022">
    <property type="protein sequence ID" value="SNB62470.1"/>
    <property type="molecule type" value="Genomic_DNA"/>
</dbReference>
<accession>A0A212QSA3</accession>
<name>A0A212QSA3_9CHLR</name>
<dbReference type="InterPro" id="IPR045747">
    <property type="entry name" value="CRISPR-assoc_prot_Cas6_N_sf"/>
</dbReference>
<feature type="domain" description="CRISPR-associated protein Cas6 C-terminal" evidence="1">
    <location>
        <begin position="148"/>
        <end position="262"/>
    </location>
</feature>
<dbReference type="AlphaFoldDB" id="A0A212QSA3"/>
<keyword evidence="3" id="KW-1185">Reference proteome</keyword>
<proteinExistence type="predicted"/>
<evidence type="ECO:0000313" key="2">
    <source>
        <dbReference type="EMBL" id="SNB62470.1"/>
    </source>
</evidence>
<dbReference type="Gene3D" id="3.30.70.1890">
    <property type="match status" value="1"/>
</dbReference>
<sequence length="278" mass="31022">MDLISVVWEVRPERAASLPRWLGYAVYGAVLRRLAERDAARAAEVHEAEGPSGLTCSTLMGPREGEAVDPGRVYRLRVTAYRPELAPLIDPEGGVLWGEGERIELEGVPFRVERVIREGDPWAGWTTYEELIARHGRGPRAWPREVTLQFTSPTAFRDGERWNPLPVPEAVFGHLMEKWNRFAPAVLPEVLREMVAARVGVARFDLSSRAVRVKEGVRIGCVGQVRYRVLGEDRYLQAMLHMLAEFARYAGVGILTGMGMGQARALREEERPGPDAGA</sequence>
<protein>
    <submittedName>
        <fullName evidence="2">CRISPR-associated endoribonuclease Cas6</fullName>
    </submittedName>
</protein>
<dbReference type="InParanoid" id="A0A212QSA3"/>
<evidence type="ECO:0000259" key="1">
    <source>
        <dbReference type="Pfam" id="PF10040"/>
    </source>
</evidence>
<organism evidence="2 3">
    <name type="scientific">Thermoflexus hugenholtzii JAD2</name>
    <dbReference type="NCBI Taxonomy" id="877466"/>
    <lineage>
        <taxon>Bacteria</taxon>
        <taxon>Bacillati</taxon>
        <taxon>Chloroflexota</taxon>
        <taxon>Thermoflexia</taxon>
        <taxon>Thermoflexales</taxon>
        <taxon>Thermoflexaceae</taxon>
        <taxon>Thermoflexus</taxon>
    </lineage>
</organism>
<evidence type="ECO:0000313" key="3">
    <source>
        <dbReference type="Proteomes" id="UP000197025"/>
    </source>
</evidence>
<dbReference type="Proteomes" id="UP000197025">
    <property type="component" value="Unassembled WGS sequence"/>
</dbReference>
<gene>
    <name evidence="2" type="ORF">SAMN02746019_00005260</name>
</gene>
<dbReference type="CDD" id="cd21141">
    <property type="entry name" value="Cas6_III-like"/>
    <property type="match status" value="1"/>
</dbReference>
<reference evidence="3" key="1">
    <citation type="submission" date="2017-06" db="EMBL/GenBank/DDBJ databases">
        <authorList>
            <person name="Varghese N."/>
            <person name="Submissions S."/>
        </authorList>
    </citation>
    <scope>NUCLEOTIDE SEQUENCE [LARGE SCALE GENOMIC DNA]</scope>
    <source>
        <strain evidence="3">JAD2</strain>
    </source>
</reference>
<dbReference type="Gene3D" id="3.30.70.1900">
    <property type="match status" value="1"/>
</dbReference>
<dbReference type="Pfam" id="PF10040">
    <property type="entry name" value="CRISPR_Cas6"/>
    <property type="match status" value="1"/>
</dbReference>
<dbReference type="InterPro" id="IPR019267">
    <property type="entry name" value="CRISPR-assoc_Cas6_C"/>
</dbReference>